<keyword evidence="6" id="KW-0963">Cytoplasm</keyword>
<keyword evidence="13" id="KW-1133">Transmembrane helix</keyword>
<dbReference type="Gene3D" id="1.20.1250.10">
    <property type="match status" value="1"/>
</dbReference>
<evidence type="ECO:0000256" key="8">
    <source>
        <dbReference type="ARBA" id="ARBA00022525"/>
    </source>
</evidence>
<reference evidence="14" key="4">
    <citation type="submission" date="2025-08" db="UniProtKB">
        <authorList>
            <consortium name="Ensembl"/>
        </authorList>
    </citation>
    <scope>IDENTIFICATION</scope>
</reference>
<dbReference type="GO" id="GO:0070120">
    <property type="term" value="P:ciliary neurotrophic factor-mediated signaling pathway"/>
    <property type="evidence" value="ECO:0007669"/>
    <property type="project" value="InterPro"/>
</dbReference>
<evidence type="ECO:0000256" key="5">
    <source>
        <dbReference type="ARBA" id="ARBA00022473"/>
    </source>
</evidence>
<sequence length="218" mass="23965">MADGSELSLILIFLTLSPVVLLTLILLAMNEFGNGTAQCIEKSCSKNLHKGIKLSKFVKRATAELIKTYVRTSSLGNFAEQFCTMSMDSMPSSTLWGSSPAERLQSAYIRLTELLPHVTMVLQQQSDLNPYLGSLLSDLARLVIHGRHLALRLSCILQKLQPNVALPEPAVGPTALLPPQNIFQQKVYGCAVLTRVQKLTLLTARELKSLRGQCTDKT</sequence>
<dbReference type="GO" id="GO:0006955">
    <property type="term" value="P:immune response"/>
    <property type="evidence" value="ECO:0007669"/>
    <property type="project" value="InterPro"/>
</dbReference>
<dbReference type="STRING" id="8005.ENSEEEP00000039348"/>
<keyword evidence="9" id="KW-0221">Differentiation</keyword>
<dbReference type="GO" id="GO:0007399">
    <property type="term" value="P:nervous system development"/>
    <property type="evidence" value="ECO:0007669"/>
    <property type="project" value="UniProtKB-KW"/>
</dbReference>
<evidence type="ECO:0000256" key="11">
    <source>
        <dbReference type="ARBA" id="ARBA00023030"/>
    </source>
</evidence>
<keyword evidence="7" id="KW-0202">Cytokine</keyword>
<dbReference type="GO" id="GO:0005127">
    <property type="term" value="F:ciliary neurotrophic factor receptor binding"/>
    <property type="evidence" value="ECO:0007669"/>
    <property type="project" value="InterPro"/>
</dbReference>
<dbReference type="PANTHER" id="PTHR15196:SF0">
    <property type="entry name" value="CILIARY NEUROTROPHIC FACTOR"/>
    <property type="match status" value="1"/>
</dbReference>
<keyword evidence="13" id="KW-0812">Transmembrane</keyword>
<dbReference type="Ensembl" id="ENSEEET00000039799.2">
    <property type="protein sequence ID" value="ENSEEEP00000039348.2"/>
    <property type="gene ID" value="ENSEEEG00000018690.2"/>
</dbReference>
<evidence type="ECO:0000256" key="13">
    <source>
        <dbReference type="SAM" id="Phobius"/>
    </source>
</evidence>
<evidence type="ECO:0000313" key="14">
    <source>
        <dbReference type="Ensembl" id="ENSEEEP00000039348.2"/>
    </source>
</evidence>
<reference evidence="14" key="3">
    <citation type="submission" date="2020-05" db="EMBL/GenBank/DDBJ databases">
        <title>Electrophorus electricus (electric eel) genome, fEleEle1, primary haplotype.</title>
        <authorList>
            <person name="Myers G."/>
            <person name="Meyer A."/>
            <person name="Fedrigo O."/>
            <person name="Formenti G."/>
            <person name="Rhie A."/>
            <person name="Tracey A."/>
            <person name="Sims Y."/>
            <person name="Jarvis E.D."/>
        </authorList>
    </citation>
    <scope>NUCLEOTIDE SEQUENCE [LARGE SCALE GENOMIC DNA]</scope>
</reference>
<proteinExistence type="inferred from homology"/>
<comment type="subcellular location">
    <subcellularLocation>
        <location evidence="1">Cytoplasm</location>
    </subcellularLocation>
    <subcellularLocation>
        <location evidence="2">Secreted</location>
    </subcellularLocation>
</comment>
<keyword evidence="11" id="KW-0339">Growth factor</keyword>
<dbReference type="InterPro" id="IPR000151">
    <property type="entry name" value="Ciliary_neurotrophic_fac_CNTF"/>
</dbReference>
<evidence type="ECO:0000256" key="3">
    <source>
        <dbReference type="ARBA" id="ARBA00007988"/>
    </source>
</evidence>
<evidence type="ECO:0000256" key="9">
    <source>
        <dbReference type="ARBA" id="ARBA00022782"/>
    </source>
</evidence>
<dbReference type="SUPFAM" id="SSF47266">
    <property type="entry name" value="4-helical cytokines"/>
    <property type="match status" value="1"/>
</dbReference>
<comment type="similarity">
    <text evidence="3">Belongs to the CNTF family.</text>
</comment>
<organism evidence="14 15">
    <name type="scientific">Electrophorus electricus</name>
    <name type="common">Electric eel</name>
    <name type="synonym">Gymnotus electricus</name>
    <dbReference type="NCBI Taxonomy" id="8005"/>
    <lineage>
        <taxon>Eukaryota</taxon>
        <taxon>Metazoa</taxon>
        <taxon>Chordata</taxon>
        <taxon>Craniata</taxon>
        <taxon>Vertebrata</taxon>
        <taxon>Euteleostomi</taxon>
        <taxon>Actinopterygii</taxon>
        <taxon>Neopterygii</taxon>
        <taxon>Teleostei</taxon>
        <taxon>Ostariophysi</taxon>
        <taxon>Gymnotiformes</taxon>
        <taxon>Gymnotoidei</taxon>
        <taxon>Gymnotidae</taxon>
        <taxon>Electrophorus</taxon>
    </lineage>
</organism>
<dbReference type="GO" id="GO:0005737">
    <property type="term" value="C:cytoplasm"/>
    <property type="evidence" value="ECO:0007669"/>
    <property type="project" value="UniProtKB-SubCell"/>
</dbReference>
<protein>
    <recommendedName>
        <fullName evidence="4">Ciliary neurotrophic factor</fullName>
    </recommendedName>
</protein>
<evidence type="ECO:0000256" key="2">
    <source>
        <dbReference type="ARBA" id="ARBA00004613"/>
    </source>
</evidence>
<dbReference type="GeneTree" id="ENSGT00420000029890"/>
<evidence type="ECO:0000256" key="7">
    <source>
        <dbReference type="ARBA" id="ARBA00022514"/>
    </source>
</evidence>
<keyword evidence="15" id="KW-1185">Reference proteome</keyword>
<dbReference type="GO" id="GO:0005125">
    <property type="term" value="F:cytokine activity"/>
    <property type="evidence" value="ECO:0007669"/>
    <property type="project" value="UniProtKB-KW"/>
</dbReference>
<dbReference type="AlphaFoldDB" id="A0A4W4GP38"/>
<dbReference type="GO" id="GO:0005615">
    <property type="term" value="C:extracellular space"/>
    <property type="evidence" value="ECO:0007669"/>
    <property type="project" value="UniProtKB-KW"/>
</dbReference>
<keyword evidence="10" id="KW-0524">Neurogenesis</keyword>
<dbReference type="InterPro" id="IPR009079">
    <property type="entry name" value="4_helix_cytokine-like_core"/>
</dbReference>
<accession>A0A4W4GP38</accession>
<reference evidence="14" key="5">
    <citation type="submission" date="2025-09" db="UniProtKB">
        <authorList>
            <consortium name="Ensembl"/>
        </authorList>
    </citation>
    <scope>IDENTIFICATION</scope>
</reference>
<dbReference type="GO" id="GO:0008083">
    <property type="term" value="F:growth factor activity"/>
    <property type="evidence" value="ECO:0007669"/>
    <property type="project" value="UniProtKB-KW"/>
</dbReference>
<reference evidence="15" key="1">
    <citation type="journal article" date="2014" name="Science">
        <title>Nonhuman genetics. Genomic basis for the convergent evolution of electric organs.</title>
        <authorList>
            <person name="Gallant J.R."/>
            <person name="Traeger L.L."/>
            <person name="Volkening J.D."/>
            <person name="Moffett H."/>
            <person name="Chen P.H."/>
            <person name="Novina C.D."/>
            <person name="Phillips G.N.Jr."/>
            <person name="Anand R."/>
            <person name="Wells G.B."/>
            <person name="Pinch M."/>
            <person name="Guth R."/>
            <person name="Unguez G.A."/>
            <person name="Albert J.S."/>
            <person name="Zakon H.H."/>
            <person name="Samanta M.P."/>
            <person name="Sussman M.R."/>
        </authorList>
    </citation>
    <scope>NUCLEOTIDE SEQUENCE [LARGE SCALE GENOMIC DNA]</scope>
</reference>
<keyword evidence="5" id="KW-0217">Developmental protein</keyword>
<name>A0A4W4GP38_ELEEL</name>
<evidence type="ECO:0000256" key="6">
    <source>
        <dbReference type="ARBA" id="ARBA00022490"/>
    </source>
</evidence>
<reference evidence="15" key="2">
    <citation type="journal article" date="2017" name="Sci. Adv.">
        <title>A tail of two voltages: Proteomic comparison of the three electric organs of the electric eel.</title>
        <authorList>
            <person name="Traeger L.L."/>
            <person name="Sabat G."/>
            <person name="Barrett-Wilt G.A."/>
            <person name="Wells G.B."/>
            <person name="Sussman M.R."/>
        </authorList>
    </citation>
    <scope>NUCLEOTIDE SEQUENCE [LARGE SCALE GENOMIC DNA]</scope>
</reference>
<keyword evidence="13" id="KW-0472">Membrane</keyword>
<evidence type="ECO:0000256" key="1">
    <source>
        <dbReference type="ARBA" id="ARBA00004496"/>
    </source>
</evidence>
<dbReference type="GO" id="GO:0043524">
    <property type="term" value="P:negative regulation of neuron apoptotic process"/>
    <property type="evidence" value="ECO:0007669"/>
    <property type="project" value="InterPro"/>
</dbReference>
<evidence type="ECO:0000313" key="15">
    <source>
        <dbReference type="Proteomes" id="UP000314983"/>
    </source>
</evidence>
<dbReference type="InterPro" id="IPR001581">
    <property type="entry name" value="Leukemia_IF/oncostatin"/>
</dbReference>
<dbReference type="PANTHER" id="PTHR15196">
    <property type="entry name" value="CILIARY NEUROTROPHIC FACTOR"/>
    <property type="match status" value="1"/>
</dbReference>
<feature type="transmembrane region" description="Helical" evidence="13">
    <location>
        <begin position="7"/>
        <end position="29"/>
    </location>
</feature>
<evidence type="ECO:0000256" key="12">
    <source>
        <dbReference type="ARBA" id="ARBA00025427"/>
    </source>
</evidence>
<keyword evidence="8" id="KW-0964">Secreted</keyword>
<dbReference type="Pfam" id="PF01291">
    <property type="entry name" value="LIF_OSM"/>
    <property type="match status" value="1"/>
</dbReference>
<dbReference type="GO" id="GO:0030154">
    <property type="term" value="P:cell differentiation"/>
    <property type="evidence" value="ECO:0007669"/>
    <property type="project" value="UniProtKB-KW"/>
</dbReference>
<evidence type="ECO:0000256" key="10">
    <source>
        <dbReference type="ARBA" id="ARBA00022902"/>
    </source>
</evidence>
<evidence type="ECO:0000256" key="4">
    <source>
        <dbReference type="ARBA" id="ARBA00015150"/>
    </source>
</evidence>
<comment type="function">
    <text evidence="12">CNTF is a survival factor for various neuronal cell types. Seems to prevent the degeneration of motor axons after axotomy.</text>
</comment>
<dbReference type="OMA" id="RNQQCGN"/>
<dbReference type="Proteomes" id="UP000314983">
    <property type="component" value="Chromosome 6"/>
</dbReference>